<sequence>MAELLELTRTHSILLWKMMMRLERGSSRRGRTRRGVSFEGEDSNTTIKMKRAVDQLSAQPPEGLDKAEFENWLRMVEF</sequence>
<keyword evidence="2" id="KW-1185">Reference proteome</keyword>
<dbReference type="Proteomes" id="UP001610563">
    <property type="component" value="Unassembled WGS sequence"/>
</dbReference>
<gene>
    <name evidence="1" type="ORF">BJX66DRAFT_119441</name>
</gene>
<protein>
    <submittedName>
        <fullName evidence="1">Uncharacterized protein</fullName>
    </submittedName>
</protein>
<evidence type="ECO:0000313" key="2">
    <source>
        <dbReference type="Proteomes" id="UP001610563"/>
    </source>
</evidence>
<proteinExistence type="predicted"/>
<name>A0ABR4FK41_9EURO</name>
<comment type="caution">
    <text evidence="1">The sequence shown here is derived from an EMBL/GenBank/DDBJ whole genome shotgun (WGS) entry which is preliminary data.</text>
</comment>
<organism evidence="1 2">
    <name type="scientific">Aspergillus keveii</name>
    <dbReference type="NCBI Taxonomy" id="714993"/>
    <lineage>
        <taxon>Eukaryota</taxon>
        <taxon>Fungi</taxon>
        <taxon>Dikarya</taxon>
        <taxon>Ascomycota</taxon>
        <taxon>Pezizomycotina</taxon>
        <taxon>Eurotiomycetes</taxon>
        <taxon>Eurotiomycetidae</taxon>
        <taxon>Eurotiales</taxon>
        <taxon>Aspergillaceae</taxon>
        <taxon>Aspergillus</taxon>
        <taxon>Aspergillus subgen. Nidulantes</taxon>
    </lineage>
</organism>
<reference evidence="1 2" key="1">
    <citation type="submission" date="2024-07" db="EMBL/GenBank/DDBJ databases">
        <title>Section-level genome sequencing and comparative genomics of Aspergillus sections Usti and Cavernicolus.</title>
        <authorList>
            <consortium name="Lawrence Berkeley National Laboratory"/>
            <person name="Nybo J.L."/>
            <person name="Vesth T.C."/>
            <person name="Theobald S."/>
            <person name="Frisvad J.C."/>
            <person name="Larsen T.O."/>
            <person name="Kjaerboelling I."/>
            <person name="Rothschild-Mancinelli K."/>
            <person name="Lyhne E.K."/>
            <person name="Kogle M.E."/>
            <person name="Barry K."/>
            <person name="Clum A."/>
            <person name="Na H."/>
            <person name="Ledsgaard L."/>
            <person name="Lin J."/>
            <person name="Lipzen A."/>
            <person name="Kuo A."/>
            <person name="Riley R."/>
            <person name="Mondo S."/>
            <person name="Labutti K."/>
            <person name="Haridas S."/>
            <person name="Pangalinan J."/>
            <person name="Salamov A.A."/>
            <person name="Simmons B.A."/>
            <person name="Magnuson J.K."/>
            <person name="Chen J."/>
            <person name="Drula E."/>
            <person name="Henrissat B."/>
            <person name="Wiebenga A."/>
            <person name="Lubbers R.J."/>
            <person name="Gomes A.C."/>
            <person name="Makela M.R."/>
            <person name="Stajich J."/>
            <person name="Grigoriev I.V."/>
            <person name="Mortensen U.H."/>
            <person name="De Vries R.P."/>
            <person name="Baker S.E."/>
            <person name="Andersen M.R."/>
        </authorList>
    </citation>
    <scope>NUCLEOTIDE SEQUENCE [LARGE SCALE GENOMIC DNA]</scope>
    <source>
        <strain evidence="1 2">CBS 209.92</strain>
    </source>
</reference>
<accession>A0ABR4FK41</accession>
<dbReference type="EMBL" id="JBFTWV010000223">
    <property type="protein sequence ID" value="KAL2783624.1"/>
    <property type="molecule type" value="Genomic_DNA"/>
</dbReference>
<evidence type="ECO:0000313" key="1">
    <source>
        <dbReference type="EMBL" id="KAL2783624.1"/>
    </source>
</evidence>